<dbReference type="Proteomes" id="UP001151532">
    <property type="component" value="Chromosome 4"/>
</dbReference>
<reference evidence="1" key="1">
    <citation type="submission" date="2022-11" db="EMBL/GenBank/DDBJ databases">
        <authorList>
            <person name="Hyden B.L."/>
            <person name="Feng K."/>
            <person name="Yates T."/>
            <person name="Jawdy S."/>
            <person name="Smart L.B."/>
            <person name="Muchero W."/>
        </authorList>
    </citation>
    <scope>NUCLEOTIDE SEQUENCE</scope>
    <source>
        <tissue evidence="1">Shoot tip</tissue>
    </source>
</reference>
<evidence type="ECO:0000313" key="2">
    <source>
        <dbReference type="Proteomes" id="UP001151532"/>
    </source>
</evidence>
<sequence length="72" mass="8240">MLLPLVPYTDEKGIKKGRTCQRIIDSCALRCFCSFLYAVKSTRFTADWFNMKEIDVKAVNSRNSHLMMVGCS</sequence>
<dbReference type="EMBL" id="JAPFFK010000004">
    <property type="protein sequence ID" value="KAJ6765332.1"/>
    <property type="molecule type" value="Genomic_DNA"/>
</dbReference>
<protein>
    <submittedName>
        <fullName evidence="1">Uncharacterized protein</fullName>
    </submittedName>
</protein>
<gene>
    <name evidence="1" type="ORF">OIU79_021521</name>
</gene>
<name>A0A9Q0WDM9_SALPP</name>
<accession>A0A9Q0WDM9</accession>
<dbReference type="AlphaFoldDB" id="A0A9Q0WDM9"/>
<comment type="caution">
    <text evidence="1">The sequence shown here is derived from an EMBL/GenBank/DDBJ whole genome shotgun (WGS) entry which is preliminary data.</text>
</comment>
<evidence type="ECO:0000313" key="1">
    <source>
        <dbReference type="EMBL" id="KAJ6765332.1"/>
    </source>
</evidence>
<proteinExistence type="predicted"/>
<keyword evidence="2" id="KW-1185">Reference proteome</keyword>
<reference evidence="1" key="2">
    <citation type="journal article" date="2023" name="Int. J. Mol. Sci.">
        <title>De Novo Assembly and Annotation of 11 Diverse Shrub Willow (Salix) Genomes Reveals Novel Gene Organization in Sex-Linked Regions.</title>
        <authorList>
            <person name="Hyden B."/>
            <person name="Feng K."/>
            <person name="Yates T.B."/>
            <person name="Jawdy S."/>
            <person name="Cereghino C."/>
            <person name="Smart L.B."/>
            <person name="Muchero W."/>
        </authorList>
    </citation>
    <scope>NUCLEOTIDE SEQUENCE</scope>
    <source>
        <tissue evidence="1">Shoot tip</tissue>
    </source>
</reference>
<organism evidence="1 2">
    <name type="scientific">Salix purpurea</name>
    <name type="common">Purple osier willow</name>
    <dbReference type="NCBI Taxonomy" id="77065"/>
    <lineage>
        <taxon>Eukaryota</taxon>
        <taxon>Viridiplantae</taxon>
        <taxon>Streptophyta</taxon>
        <taxon>Embryophyta</taxon>
        <taxon>Tracheophyta</taxon>
        <taxon>Spermatophyta</taxon>
        <taxon>Magnoliopsida</taxon>
        <taxon>eudicotyledons</taxon>
        <taxon>Gunneridae</taxon>
        <taxon>Pentapetalae</taxon>
        <taxon>rosids</taxon>
        <taxon>fabids</taxon>
        <taxon>Malpighiales</taxon>
        <taxon>Salicaceae</taxon>
        <taxon>Saliceae</taxon>
        <taxon>Salix</taxon>
    </lineage>
</organism>